<dbReference type="STRING" id="45066.Lgra_2021"/>
<dbReference type="PANTHER" id="PTHR33178:SF10">
    <property type="entry name" value="STRESS-RESPONSE A_B BARREL DOMAIN-CONTAINING PROTEIN"/>
    <property type="match status" value="1"/>
</dbReference>
<dbReference type="Proteomes" id="UP000254476">
    <property type="component" value="Unassembled WGS sequence"/>
</dbReference>
<dbReference type="SMART" id="SM00886">
    <property type="entry name" value="Dabb"/>
    <property type="match status" value="1"/>
</dbReference>
<organism evidence="4 6">
    <name type="scientific">Legionella gratiana</name>
    <dbReference type="NCBI Taxonomy" id="45066"/>
    <lineage>
        <taxon>Bacteria</taxon>
        <taxon>Pseudomonadati</taxon>
        <taxon>Pseudomonadota</taxon>
        <taxon>Gammaproteobacteria</taxon>
        <taxon>Legionellales</taxon>
        <taxon>Legionellaceae</taxon>
        <taxon>Legionella</taxon>
    </lineage>
</organism>
<feature type="domain" description="Stress-response A/B barrel" evidence="2">
    <location>
        <begin position="2"/>
        <end position="101"/>
    </location>
</feature>
<dbReference type="SUPFAM" id="SSF54909">
    <property type="entry name" value="Dimeric alpha+beta barrel"/>
    <property type="match status" value="1"/>
</dbReference>
<reference evidence="4 6" key="2">
    <citation type="submission" date="2018-06" db="EMBL/GenBank/DDBJ databases">
        <authorList>
            <consortium name="Pathogen Informatics"/>
            <person name="Doyle S."/>
        </authorList>
    </citation>
    <scope>NUCLEOTIDE SEQUENCE [LARGE SCALE GENOMIC DNA]</scope>
    <source>
        <strain evidence="4 6">NCTC12388</strain>
    </source>
</reference>
<dbReference type="InterPro" id="IPR011008">
    <property type="entry name" value="Dimeric_a/b-barrel"/>
</dbReference>
<dbReference type="Pfam" id="PF07876">
    <property type="entry name" value="Dabb"/>
    <property type="match status" value="1"/>
</dbReference>
<dbReference type="AlphaFoldDB" id="A0A378JC96"/>
<dbReference type="EMBL" id="LNYE01000022">
    <property type="protein sequence ID" value="KTD11055.1"/>
    <property type="molecule type" value="Genomic_DNA"/>
</dbReference>
<dbReference type="InterPro" id="IPR013097">
    <property type="entry name" value="Dabb"/>
</dbReference>
<evidence type="ECO:0000313" key="5">
    <source>
        <dbReference type="Proteomes" id="UP000054691"/>
    </source>
</evidence>
<dbReference type="Proteomes" id="UP000054691">
    <property type="component" value="Unassembled WGS sequence"/>
</dbReference>
<dbReference type="OrthoDB" id="9816070at2"/>
<sequence length="103" mass="11911">MLKHIVLLQFKSDITQEEINNVFLEIAQLKNSIPAMKSYTYGVNCSIEQLNKGFTHGFVMDFEDIIGRNNYVNHPEHNRVAQQVILPVLEHGFDSVIVLDYEF</sequence>
<dbReference type="InterPro" id="IPR044662">
    <property type="entry name" value="HS1/DABB1-like"/>
</dbReference>
<name>A0A378JC96_9GAMM</name>
<evidence type="ECO:0000256" key="1">
    <source>
        <dbReference type="ARBA" id="ARBA00011738"/>
    </source>
</evidence>
<evidence type="ECO:0000313" key="4">
    <source>
        <dbReference type="EMBL" id="STX44601.1"/>
    </source>
</evidence>
<dbReference type="PANTHER" id="PTHR33178">
    <property type="match status" value="1"/>
</dbReference>
<gene>
    <name evidence="3" type="ORF">Lgra_2021</name>
    <name evidence="4" type="ORF">NCTC12388_01587</name>
</gene>
<proteinExistence type="predicted"/>
<keyword evidence="5" id="KW-1185">Reference proteome</keyword>
<dbReference type="PROSITE" id="PS51502">
    <property type="entry name" value="S_R_A_B_BARREL"/>
    <property type="match status" value="1"/>
</dbReference>
<dbReference type="RefSeq" id="WP_058499123.1">
    <property type="nucleotide sequence ID" value="NZ_CAAAHW010000003.1"/>
</dbReference>
<evidence type="ECO:0000313" key="6">
    <source>
        <dbReference type="Proteomes" id="UP000254476"/>
    </source>
</evidence>
<dbReference type="Gene3D" id="3.30.70.100">
    <property type="match status" value="1"/>
</dbReference>
<evidence type="ECO:0000259" key="2">
    <source>
        <dbReference type="PROSITE" id="PS51502"/>
    </source>
</evidence>
<reference evidence="3 5" key="1">
    <citation type="submission" date="2015-11" db="EMBL/GenBank/DDBJ databases">
        <title>Genomic analysis of 38 Legionella species identifies large and diverse effector repertoires.</title>
        <authorList>
            <person name="Burstein D."/>
            <person name="Amaro F."/>
            <person name="Zusman T."/>
            <person name="Lifshitz Z."/>
            <person name="Cohen O."/>
            <person name="Gilbert J.A."/>
            <person name="Pupko T."/>
            <person name="Shuman H.A."/>
            <person name="Segal G."/>
        </authorList>
    </citation>
    <scope>NUCLEOTIDE SEQUENCE [LARGE SCALE GENOMIC DNA]</scope>
    <source>
        <strain evidence="3 5">Lyon 8420412</strain>
    </source>
</reference>
<dbReference type="EMBL" id="UGOB01000001">
    <property type="protein sequence ID" value="STX44601.1"/>
    <property type="molecule type" value="Genomic_DNA"/>
</dbReference>
<comment type="subunit">
    <text evidence="1">Homodimer.</text>
</comment>
<protein>
    <submittedName>
        <fullName evidence="4">Stress responsive A/B barrel domain protein</fullName>
    </submittedName>
</protein>
<evidence type="ECO:0000313" key="3">
    <source>
        <dbReference type="EMBL" id="KTD11055.1"/>
    </source>
</evidence>
<accession>A0A378JC96</accession>